<dbReference type="GeneID" id="22834043"/>
<keyword evidence="4 13" id="KW-0138">CF(0)</keyword>
<evidence type="ECO:0000256" key="3">
    <source>
        <dbReference type="ARBA" id="ARBA00022448"/>
    </source>
</evidence>
<comment type="similarity">
    <text evidence="2 13">Belongs to the ATPase protein 8 family.</text>
</comment>
<evidence type="ECO:0000256" key="2">
    <source>
        <dbReference type="ARBA" id="ARBA00008892"/>
    </source>
</evidence>
<evidence type="ECO:0000256" key="9">
    <source>
        <dbReference type="ARBA" id="ARBA00023065"/>
    </source>
</evidence>
<keyword evidence="3 13" id="KW-0813">Transport</keyword>
<name>A0A0U1XY22_RHISI</name>
<dbReference type="PANTHER" id="PTHR13722:SF0">
    <property type="entry name" value="ATP SYNTHASE PROTEIN 8"/>
    <property type="match status" value="1"/>
</dbReference>
<evidence type="ECO:0000256" key="14">
    <source>
        <dbReference type="SAM" id="Phobius"/>
    </source>
</evidence>
<reference evidence="15" key="1">
    <citation type="journal article" date="2014" name="Mitochondrial DNA">
        <title>Complete mitochondrial genome of Chinese bamboo rat, Rhizomys sinensis and species divergence comparison.</title>
        <authorList>
            <person name="Xu Y."/>
            <person name="Liu X."/>
            <person name="Tu F."/>
        </authorList>
    </citation>
    <scope>NUCLEOTIDE SEQUENCE</scope>
</reference>
<evidence type="ECO:0000256" key="10">
    <source>
        <dbReference type="ARBA" id="ARBA00023128"/>
    </source>
</evidence>
<dbReference type="GO" id="GO:0015078">
    <property type="term" value="F:proton transmembrane transporter activity"/>
    <property type="evidence" value="ECO:0007669"/>
    <property type="project" value="InterPro"/>
</dbReference>
<comment type="subcellular location">
    <subcellularLocation>
        <location evidence="1 13">Mitochondrion membrane</location>
        <topology evidence="1 13">Single-pass membrane protein</topology>
    </subcellularLocation>
</comment>
<dbReference type="EMBL" id="KM434232">
    <property type="protein sequence ID" value="AJA05056.1"/>
    <property type="molecule type" value="Genomic_DNA"/>
</dbReference>
<keyword evidence="9 13" id="KW-0406">Ion transport</keyword>
<dbReference type="GO" id="GO:0015986">
    <property type="term" value="P:proton motive force-driven ATP synthesis"/>
    <property type="evidence" value="ECO:0007669"/>
    <property type="project" value="InterPro"/>
</dbReference>
<organism evidence="15">
    <name type="scientific">Rhizomys sinensis</name>
    <name type="common">Chinese bamboo rat</name>
    <dbReference type="NCBI Taxonomy" id="146130"/>
    <lineage>
        <taxon>Eukaryota</taxon>
        <taxon>Metazoa</taxon>
        <taxon>Chordata</taxon>
        <taxon>Craniata</taxon>
        <taxon>Vertebrata</taxon>
        <taxon>Euteleostomi</taxon>
        <taxon>Mammalia</taxon>
        <taxon>Eutheria</taxon>
        <taxon>Euarchontoglires</taxon>
        <taxon>Glires</taxon>
        <taxon>Rodentia</taxon>
        <taxon>Myomorpha</taxon>
        <taxon>Muroidea</taxon>
        <taxon>Spalacidae</taxon>
        <taxon>Rhizomyinae</taxon>
        <taxon>Rhizomys</taxon>
    </lineage>
</organism>
<dbReference type="Pfam" id="PF00895">
    <property type="entry name" value="ATP-synt_8"/>
    <property type="match status" value="1"/>
</dbReference>
<keyword evidence="6 13" id="KW-0375">Hydrogen ion transport</keyword>
<dbReference type="PANTHER" id="PTHR13722">
    <property type="entry name" value="ATP SYNTHASE PROTEIN 8"/>
    <property type="match status" value="1"/>
</dbReference>
<dbReference type="RefSeq" id="YP_009115246.1">
    <property type="nucleotide sequence ID" value="NC_026124.1"/>
</dbReference>
<dbReference type="AlphaFoldDB" id="A0A0U1XY22"/>
<evidence type="ECO:0000313" key="15">
    <source>
        <dbReference type="EMBL" id="AJA05056.1"/>
    </source>
</evidence>
<dbReference type="CTD" id="4509"/>
<evidence type="ECO:0000256" key="6">
    <source>
        <dbReference type="ARBA" id="ARBA00022781"/>
    </source>
</evidence>
<evidence type="ECO:0000256" key="12">
    <source>
        <dbReference type="ARBA" id="ARBA00023310"/>
    </source>
</evidence>
<sequence length="69" mass="8087">MPQLDTSTWATMITFSLITLFSIFQPKLSNFNFLPLPYFKPKTLLPHPSHPWTMKWTKIYSPLSLPPHL</sequence>
<protein>
    <recommendedName>
        <fullName evidence="13">ATP synthase complex subunit 8</fullName>
    </recommendedName>
</protein>
<feature type="transmembrane region" description="Helical" evidence="14">
    <location>
        <begin position="6"/>
        <end position="24"/>
    </location>
</feature>
<dbReference type="GO" id="GO:0031966">
    <property type="term" value="C:mitochondrial membrane"/>
    <property type="evidence" value="ECO:0007669"/>
    <property type="project" value="UniProtKB-SubCell"/>
</dbReference>
<evidence type="ECO:0000256" key="5">
    <source>
        <dbReference type="ARBA" id="ARBA00022692"/>
    </source>
</evidence>
<evidence type="ECO:0000256" key="1">
    <source>
        <dbReference type="ARBA" id="ARBA00004304"/>
    </source>
</evidence>
<evidence type="ECO:0000256" key="7">
    <source>
        <dbReference type="ARBA" id="ARBA00022989"/>
    </source>
</evidence>
<keyword evidence="8" id="KW-0007">Acetylation</keyword>
<proteinExistence type="inferred from homology"/>
<evidence type="ECO:0000256" key="13">
    <source>
        <dbReference type="RuleBase" id="RU003661"/>
    </source>
</evidence>
<gene>
    <name evidence="15" type="primary">ATP8</name>
</gene>
<keyword evidence="10 13" id="KW-0496">Mitochondrion</keyword>
<dbReference type="InterPro" id="IPR039017">
    <property type="entry name" value="ATP8_mammal"/>
</dbReference>
<keyword evidence="5 13" id="KW-0812">Transmembrane</keyword>
<accession>A0A0U1XY22</accession>
<dbReference type="GO" id="GO:0045259">
    <property type="term" value="C:proton-transporting ATP synthase complex"/>
    <property type="evidence" value="ECO:0007669"/>
    <property type="project" value="UniProtKB-KW"/>
</dbReference>
<keyword evidence="11 14" id="KW-0472">Membrane</keyword>
<keyword evidence="12" id="KW-0066">ATP synthesis</keyword>
<dbReference type="InterPro" id="IPR001421">
    <property type="entry name" value="ATP8_metazoa"/>
</dbReference>
<geneLocation type="mitochondrion" evidence="15"/>
<keyword evidence="7 14" id="KW-1133">Transmembrane helix</keyword>
<evidence type="ECO:0000256" key="11">
    <source>
        <dbReference type="ARBA" id="ARBA00023136"/>
    </source>
</evidence>
<evidence type="ECO:0000256" key="8">
    <source>
        <dbReference type="ARBA" id="ARBA00022990"/>
    </source>
</evidence>
<evidence type="ECO:0000256" key="4">
    <source>
        <dbReference type="ARBA" id="ARBA00022547"/>
    </source>
</evidence>